<gene>
    <name evidence="1" type="ORF">L3Q82_005412</name>
</gene>
<dbReference type="Proteomes" id="UP000831701">
    <property type="component" value="Chromosome 23"/>
</dbReference>
<keyword evidence="2" id="KW-1185">Reference proteome</keyword>
<accession>A0ACB8VA52</accession>
<evidence type="ECO:0000313" key="2">
    <source>
        <dbReference type="Proteomes" id="UP000831701"/>
    </source>
</evidence>
<organism evidence="1 2">
    <name type="scientific">Scortum barcoo</name>
    <name type="common">barcoo grunter</name>
    <dbReference type="NCBI Taxonomy" id="214431"/>
    <lineage>
        <taxon>Eukaryota</taxon>
        <taxon>Metazoa</taxon>
        <taxon>Chordata</taxon>
        <taxon>Craniata</taxon>
        <taxon>Vertebrata</taxon>
        <taxon>Euteleostomi</taxon>
        <taxon>Actinopterygii</taxon>
        <taxon>Neopterygii</taxon>
        <taxon>Teleostei</taxon>
        <taxon>Neoteleostei</taxon>
        <taxon>Acanthomorphata</taxon>
        <taxon>Eupercaria</taxon>
        <taxon>Centrarchiformes</taxon>
        <taxon>Terapontoidei</taxon>
        <taxon>Terapontidae</taxon>
        <taxon>Scortum</taxon>
    </lineage>
</organism>
<name>A0ACB8VA52_9TELE</name>
<protein>
    <submittedName>
        <fullName evidence="1">Uncharacterized protein</fullName>
    </submittedName>
</protein>
<reference evidence="1" key="1">
    <citation type="submission" date="2022-04" db="EMBL/GenBank/DDBJ databases">
        <title>Jade perch genome.</title>
        <authorList>
            <person name="Chao B."/>
        </authorList>
    </citation>
    <scope>NUCLEOTIDE SEQUENCE</scope>
    <source>
        <strain evidence="1">CB-2022</strain>
    </source>
</reference>
<dbReference type="EMBL" id="CM041553">
    <property type="protein sequence ID" value="KAI3352458.1"/>
    <property type="molecule type" value="Genomic_DNA"/>
</dbReference>
<proteinExistence type="predicted"/>
<comment type="caution">
    <text evidence="1">The sequence shown here is derived from an EMBL/GenBank/DDBJ whole genome shotgun (WGS) entry which is preliminary data.</text>
</comment>
<sequence length="178" mass="20056">MFAAWAIAFLCFMPMSHSAPVDCNDLLKPSDQIHFHQLEGTWAMVADSMQITEFQHPVPRIGSVSVTLVNSTYTRAMSIDGRCFYDSHNVSNEGPNFKIEVPFNYTGTILSTSCADCVVLSLSMELPHKKSKELCLFSKRREVDPKELREFIAQVDCLNMPKPVVMDPNEGLCPVYLF</sequence>
<evidence type="ECO:0000313" key="1">
    <source>
        <dbReference type="EMBL" id="KAI3352458.1"/>
    </source>
</evidence>